<reference evidence="2 3" key="1">
    <citation type="submission" date="2024-02" db="EMBL/GenBank/DDBJ databases">
        <authorList>
            <person name="Vignale AGUSTIN F."/>
            <person name="Sosa J E."/>
            <person name="Modenutti C."/>
        </authorList>
    </citation>
    <scope>NUCLEOTIDE SEQUENCE [LARGE SCALE GENOMIC DNA]</scope>
</reference>
<feature type="region of interest" description="Disordered" evidence="1">
    <location>
        <begin position="1"/>
        <end position="25"/>
    </location>
</feature>
<protein>
    <submittedName>
        <fullName evidence="2">Uncharacterized protein</fullName>
    </submittedName>
</protein>
<evidence type="ECO:0000313" key="2">
    <source>
        <dbReference type="EMBL" id="CAK9170026.1"/>
    </source>
</evidence>
<name>A0ABC8TQC7_9AQUA</name>
<feature type="region of interest" description="Disordered" evidence="1">
    <location>
        <begin position="60"/>
        <end position="81"/>
    </location>
</feature>
<sequence>MALHLVAAEDEVPTPVQVSADPPEPVIVDLSEDASSDHAPDPQNAQSLPVAEVPVLPAPEASQPFFADSPSADVLEMLGAR</sequence>
<accession>A0ABC8TQC7</accession>
<dbReference type="EMBL" id="CAUOFW020005414">
    <property type="protein sequence ID" value="CAK9170026.1"/>
    <property type="molecule type" value="Genomic_DNA"/>
</dbReference>
<comment type="caution">
    <text evidence="2">The sequence shown here is derived from an EMBL/GenBank/DDBJ whole genome shotgun (WGS) entry which is preliminary data.</text>
</comment>
<keyword evidence="3" id="KW-1185">Reference proteome</keyword>
<evidence type="ECO:0000313" key="3">
    <source>
        <dbReference type="Proteomes" id="UP001642360"/>
    </source>
</evidence>
<dbReference type="AlphaFoldDB" id="A0ABC8TQC7"/>
<evidence type="ECO:0000256" key="1">
    <source>
        <dbReference type="SAM" id="MobiDB-lite"/>
    </source>
</evidence>
<proteinExistence type="predicted"/>
<gene>
    <name evidence="2" type="ORF">ILEXP_LOCUS39513</name>
</gene>
<organism evidence="2 3">
    <name type="scientific">Ilex paraguariensis</name>
    <name type="common">yerba mate</name>
    <dbReference type="NCBI Taxonomy" id="185542"/>
    <lineage>
        <taxon>Eukaryota</taxon>
        <taxon>Viridiplantae</taxon>
        <taxon>Streptophyta</taxon>
        <taxon>Embryophyta</taxon>
        <taxon>Tracheophyta</taxon>
        <taxon>Spermatophyta</taxon>
        <taxon>Magnoliopsida</taxon>
        <taxon>eudicotyledons</taxon>
        <taxon>Gunneridae</taxon>
        <taxon>Pentapetalae</taxon>
        <taxon>asterids</taxon>
        <taxon>campanulids</taxon>
        <taxon>Aquifoliales</taxon>
        <taxon>Aquifoliaceae</taxon>
        <taxon>Ilex</taxon>
    </lineage>
</organism>
<dbReference type="Proteomes" id="UP001642360">
    <property type="component" value="Unassembled WGS sequence"/>
</dbReference>